<organism evidence="1 2">
    <name type="scientific">Ditylenchus dipsaci</name>
    <dbReference type="NCBI Taxonomy" id="166011"/>
    <lineage>
        <taxon>Eukaryota</taxon>
        <taxon>Metazoa</taxon>
        <taxon>Ecdysozoa</taxon>
        <taxon>Nematoda</taxon>
        <taxon>Chromadorea</taxon>
        <taxon>Rhabditida</taxon>
        <taxon>Tylenchina</taxon>
        <taxon>Tylenchomorpha</taxon>
        <taxon>Sphaerularioidea</taxon>
        <taxon>Anguinidae</taxon>
        <taxon>Anguininae</taxon>
        <taxon>Ditylenchus</taxon>
    </lineage>
</organism>
<dbReference type="Proteomes" id="UP000887574">
    <property type="component" value="Unplaced"/>
</dbReference>
<proteinExistence type="predicted"/>
<dbReference type="AlphaFoldDB" id="A0A915EJ57"/>
<protein>
    <submittedName>
        <fullName evidence="2">Uncharacterized protein</fullName>
    </submittedName>
</protein>
<dbReference type="WBParaSite" id="jg6452">
    <property type="protein sequence ID" value="jg6452"/>
    <property type="gene ID" value="jg6452"/>
</dbReference>
<reference evidence="2" key="1">
    <citation type="submission" date="2022-11" db="UniProtKB">
        <authorList>
            <consortium name="WormBaseParasite"/>
        </authorList>
    </citation>
    <scope>IDENTIFICATION</scope>
</reference>
<evidence type="ECO:0000313" key="1">
    <source>
        <dbReference type="Proteomes" id="UP000887574"/>
    </source>
</evidence>
<name>A0A915EJ57_9BILA</name>
<accession>A0A915EJ57</accession>
<evidence type="ECO:0000313" key="2">
    <source>
        <dbReference type="WBParaSite" id="jg6452"/>
    </source>
</evidence>
<sequence length="187" mass="21607">MQTLRFYTKRIFSVVCVFFFAFLILLATRNSHDVDNPANYLPGVGNKGVYEDNHHPRDLQIHRPGEQIAFQPQVAPVLHARPIDYSDLNVDRQVDKELVERIQMHLKNVDLKSMLGRECKKNVTLEDFWLETQSRVVPKQDSWRGSTLRSALVICTMMIRSSLIYCTISAKCPSNTQLSWKEALRSN</sequence>
<keyword evidence="1" id="KW-1185">Reference proteome</keyword>